<dbReference type="EMBL" id="VWRR01000014">
    <property type="protein sequence ID" value="KAF6001403.1"/>
    <property type="molecule type" value="Genomic_DNA"/>
</dbReference>
<dbReference type="PANTHER" id="PTHR13832">
    <property type="entry name" value="PROTEIN PHOSPHATASE 2C"/>
    <property type="match status" value="1"/>
</dbReference>
<feature type="region of interest" description="Disordered" evidence="1">
    <location>
        <begin position="1"/>
        <end position="37"/>
    </location>
</feature>
<dbReference type="OrthoDB" id="420076at2759"/>
<evidence type="ECO:0000313" key="3">
    <source>
        <dbReference type="EMBL" id="KAF6001403.1"/>
    </source>
</evidence>
<comment type="caution">
    <text evidence="3">The sequence shown here is derived from an EMBL/GenBank/DDBJ whole genome shotgun (WGS) entry which is preliminary data.</text>
</comment>
<name>A0A7J7IE86_9RHOD</name>
<organism evidence="3 4">
    <name type="scientific">Cyanidiococcus yangmingshanensis</name>
    <dbReference type="NCBI Taxonomy" id="2690220"/>
    <lineage>
        <taxon>Eukaryota</taxon>
        <taxon>Rhodophyta</taxon>
        <taxon>Bangiophyceae</taxon>
        <taxon>Cyanidiales</taxon>
        <taxon>Cyanidiaceae</taxon>
        <taxon>Cyanidiococcus</taxon>
    </lineage>
</organism>
<accession>A0A7J7IE86</accession>
<protein>
    <recommendedName>
        <fullName evidence="2">PPM-type phosphatase domain-containing protein</fullName>
    </recommendedName>
</protein>
<proteinExistence type="predicted"/>
<evidence type="ECO:0000313" key="4">
    <source>
        <dbReference type="Proteomes" id="UP000530660"/>
    </source>
</evidence>
<sequence length="751" mass="83028">MPTWRPPAADNRSKRGSTGSTVSQKLLEPRLRSHGNQAKHFGADIEATDGRSACSCEACEGPQMSTLSKLGSSCSVAEGAEARSGCSSSSSLFFEENERLEEETSARTIARATHQSREHGDDRSEFGYGVFRCNRSMYRTALLCDPNPQSSEHNQDNFRHFFRSHRILLYGSDASDAAPSATTEALAAQATSQAGRTEEQLVSRWNTAYAASLNASSGHTRTASSDFSERAEIEAVVASRTHPFSQDFSYSMCMSESSQAPSIEHSQHNAVFFGRIWSVASLGVNEPNEDFWQVERERLFHDFYCKDTHLQPTREACSESRRCFESNPATSKSLSAGSGSIAFAETQSGQTEQEQERDDACCDSDSEDSFTVCLLDGHEGSTCCELLQSILLRSIRQRCSSNGHHSDLFGEIGPSGFCERLSETFEYVDRQLLGLLWDKLEESGDGHFAITGACCITATLTNGGKDLFIASLGDCEAYLGRRSTMTDDPSLDTENAALCASRECFEAVRTCHSHNLRLEANMRQLCEKFPCDPSVVQKIGSNFFVKGKLQVSHAFGNGYLKDERFNEKLYPIFRAKPPFCGKYVSSRPQVRHMSLTERDEFLILGTDGFWEHVEPQTAVALLGHFFAPGSNQSGRRGTSPAVDPRRASEFLMQYLWLRTHSSKSSEPGSAADLGYDSPSGVSSRERMGALRDDTTVFVLFLRPARIADRNAALSYTTSLDHENLCERFGDASADRARVFRDMISAWLNAPE</sequence>
<dbReference type="SUPFAM" id="SSF81606">
    <property type="entry name" value="PP2C-like"/>
    <property type="match status" value="1"/>
</dbReference>
<dbReference type="AlphaFoldDB" id="A0A7J7IE86"/>
<feature type="domain" description="PPM-type phosphatase" evidence="2">
    <location>
        <begin position="340"/>
        <end position="701"/>
    </location>
</feature>
<dbReference type="CDD" id="cd00143">
    <property type="entry name" value="PP2Cc"/>
    <property type="match status" value="1"/>
</dbReference>
<dbReference type="PANTHER" id="PTHR13832:SF827">
    <property type="entry name" value="PROTEIN PHOSPHATASE 1L"/>
    <property type="match status" value="1"/>
</dbReference>
<dbReference type="Proteomes" id="UP000530660">
    <property type="component" value="Unassembled WGS sequence"/>
</dbReference>
<evidence type="ECO:0000259" key="2">
    <source>
        <dbReference type="PROSITE" id="PS51746"/>
    </source>
</evidence>
<dbReference type="InterPro" id="IPR015655">
    <property type="entry name" value="PP2C"/>
</dbReference>
<dbReference type="Gene3D" id="3.60.40.10">
    <property type="entry name" value="PPM-type phosphatase domain"/>
    <property type="match status" value="1"/>
</dbReference>
<dbReference type="Pfam" id="PF00481">
    <property type="entry name" value="PP2C"/>
    <property type="match status" value="1"/>
</dbReference>
<dbReference type="GO" id="GO:0004722">
    <property type="term" value="F:protein serine/threonine phosphatase activity"/>
    <property type="evidence" value="ECO:0007669"/>
    <property type="project" value="InterPro"/>
</dbReference>
<dbReference type="InterPro" id="IPR036457">
    <property type="entry name" value="PPM-type-like_dom_sf"/>
</dbReference>
<gene>
    <name evidence="3" type="ORF">F1559_000452</name>
</gene>
<dbReference type="PROSITE" id="PS51746">
    <property type="entry name" value="PPM_2"/>
    <property type="match status" value="1"/>
</dbReference>
<dbReference type="InterPro" id="IPR001932">
    <property type="entry name" value="PPM-type_phosphatase-like_dom"/>
</dbReference>
<dbReference type="SMART" id="SM00332">
    <property type="entry name" value="PP2Cc"/>
    <property type="match status" value="1"/>
</dbReference>
<evidence type="ECO:0000256" key="1">
    <source>
        <dbReference type="SAM" id="MobiDB-lite"/>
    </source>
</evidence>
<keyword evidence="4" id="KW-1185">Reference proteome</keyword>
<reference evidence="3 4" key="1">
    <citation type="journal article" date="2020" name="J. Phycol.">
        <title>Comparative genome analysis reveals Cyanidiococcus gen. nov., a new extremophilic red algal genus sister to Cyanidioschyzon (Cyanidioschyzonaceae, Rhodophyta).</title>
        <authorList>
            <person name="Liu S.-L."/>
            <person name="Chiang Y.-R."/>
            <person name="Yoon H.S."/>
            <person name="Fu H.-Y."/>
        </authorList>
    </citation>
    <scope>NUCLEOTIDE SEQUENCE [LARGE SCALE GENOMIC DNA]</scope>
    <source>
        <strain evidence="3 4">THAL066</strain>
    </source>
</reference>
<feature type="region of interest" description="Disordered" evidence="1">
    <location>
        <begin position="662"/>
        <end position="686"/>
    </location>
</feature>